<dbReference type="GO" id="GO:0006508">
    <property type="term" value="P:proteolysis"/>
    <property type="evidence" value="ECO:0007669"/>
    <property type="project" value="UniProtKB-KW"/>
</dbReference>
<dbReference type="Pfam" id="PF00098">
    <property type="entry name" value="zf-CCHC"/>
    <property type="match status" value="2"/>
</dbReference>
<dbReference type="InterPro" id="IPR001878">
    <property type="entry name" value="Znf_CCHC"/>
</dbReference>
<dbReference type="GO" id="GO:0004519">
    <property type="term" value="F:endonuclease activity"/>
    <property type="evidence" value="ECO:0007669"/>
    <property type="project" value="UniProtKB-KW"/>
</dbReference>
<dbReference type="SUPFAM" id="SSF57756">
    <property type="entry name" value="Retrovirus zinc finger-like domains"/>
    <property type="match status" value="1"/>
</dbReference>
<keyword evidence="8" id="KW-0863">Zinc-finger</keyword>
<evidence type="ECO:0008006" key="14">
    <source>
        <dbReference type="Google" id="ProtNLM"/>
    </source>
</evidence>
<keyword evidence="2" id="KW-0808">Transferase</keyword>
<keyword evidence="8" id="KW-0862">Zinc</keyword>
<comment type="caution">
    <text evidence="12">The sequence shown here is derived from an EMBL/GenBank/DDBJ whole genome shotgun (WGS) entry which is preliminary data.</text>
</comment>
<keyword evidence="4" id="KW-0540">Nuclease</keyword>
<evidence type="ECO:0000256" key="4">
    <source>
        <dbReference type="ARBA" id="ARBA00022722"/>
    </source>
</evidence>
<dbReference type="PANTHER" id="PTHR24559">
    <property type="entry name" value="TRANSPOSON TY3-I GAG-POL POLYPROTEIN"/>
    <property type="match status" value="1"/>
</dbReference>
<dbReference type="FunFam" id="3.10.10.10:FF:000007">
    <property type="entry name" value="Retrovirus-related Pol polyprotein from transposon 17.6-like Protein"/>
    <property type="match status" value="1"/>
</dbReference>
<dbReference type="InterPro" id="IPR000477">
    <property type="entry name" value="RT_dom"/>
</dbReference>
<keyword evidence="8" id="KW-0479">Metal-binding</keyword>
<protein>
    <recommendedName>
        <fullName evidence="14">Reverse transcriptase domain-containing protein</fullName>
    </recommendedName>
</protein>
<dbReference type="SUPFAM" id="SSF50630">
    <property type="entry name" value="Acid proteases"/>
    <property type="match status" value="1"/>
</dbReference>
<dbReference type="InterPro" id="IPR043128">
    <property type="entry name" value="Rev_trsase/Diguanyl_cyclase"/>
</dbReference>
<dbReference type="Pfam" id="PF00078">
    <property type="entry name" value="RVT_1"/>
    <property type="match status" value="1"/>
</dbReference>
<evidence type="ECO:0000256" key="6">
    <source>
        <dbReference type="ARBA" id="ARBA00022801"/>
    </source>
</evidence>
<keyword evidence="7" id="KW-0695">RNA-directed DNA polymerase</keyword>
<dbReference type="EMBL" id="JARYMX010000007">
    <property type="protein sequence ID" value="KAJ9541912.1"/>
    <property type="molecule type" value="Genomic_DNA"/>
</dbReference>
<evidence type="ECO:0000256" key="8">
    <source>
        <dbReference type="PROSITE-ProRule" id="PRU00047"/>
    </source>
</evidence>
<dbReference type="Gene3D" id="3.30.70.270">
    <property type="match status" value="1"/>
</dbReference>
<dbReference type="Gene3D" id="4.10.60.10">
    <property type="entry name" value="Zinc finger, CCHC-type"/>
    <property type="match status" value="2"/>
</dbReference>
<dbReference type="Gene3D" id="2.40.70.10">
    <property type="entry name" value="Acid Proteases"/>
    <property type="match status" value="1"/>
</dbReference>
<dbReference type="SUPFAM" id="SSF56672">
    <property type="entry name" value="DNA/RNA polymerases"/>
    <property type="match status" value="1"/>
</dbReference>
<evidence type="ECO:0000256" key="2">
    <source>
        <dbReference type="ARBA" id="ARBA00022679"/>
    </source>
</evidence>
<keyword evidence="6" id="KW-0378">Hydrolase</keyword>
<evidence type="ECO:0000256" key="1">
    <source>
        <dbReference type="ARBA" id="ARBA00022670"/>
    </source>
</evidence>
<name>A0AA38VXP7_9ASTR</name>
<evidence type="ECO:0000256" key="3">
    <source>
        <dbReference type="ARBA" id="ARBA00022695"/>
    </source>
</evidence>
<dbReference type="CDD" id="cd01647">
    <property type="entry name" value="RT_LTR"/>
    <property type="match status" value="1"/>
</dbReference>
<dbReference type="GO" id="GO:0008270">
    <property type="term" value="F:zinc ion binding"/>
    <property type="evidence" value="ECO:0007669"/>
    <property type="project" value="UniProtKB-KW"/>
</dbReference>
<dbReference type="GO" id="GO:0003676">
    <property type="term" value="F:nucleic acid binding"/>
    <property type="evidence" value="ECO:0007669"/>
    <property type="project" value="InterPro"/>
</dbReference>
<evidence type="ECO:0000256" key="9">
    <source>
        <dbReference type="SAM" id="MobiDB-lite"/>
    </source>
</evidence>
<keyword evidence="5" id="KW-0255">Endonuclease</keyword>
<dbReference type="PANTHER" id="PTHR24559:SF453">
    <property type="entry name" value="NUCLEOTIDYLTRANSFERASE, RIBONUCLEASE H"/>
    <property type="match status" value="1"/>
</dbReference>
<reference evidence="12" key="1">
    <citation type="submission" date="2023-03" db="EMBL/GenBank/DDBJ databases">
        <title>Chromosome-scale reference genome and RAD-based genetic map of yellow starthistle (Centaurea solstitialis) reveal putative structural variation and QTLs associated with invader traits.</title>
        <authorList>
            <person name="Reatini B."/>
            <person name="Cang F.A."/>
            <person name="Jiang Q."/>
            <person name="Mckibben M.T.W."/>
            <person name="Barker M.S."/>
            <person name="Rieseberg L.H."/>
            <person name="Dlugosch K.M."/>
        </authorList>
    </citation>
    <scope>NUCLEOTIDE SEQUENCE</scope>
    <source>
        <strain evidence="12">CAN-66</strain>
        <tissue evidence="12">Leaf</tissue>
    </source>
</reference>
<feature type="domain" description="Reverse transcriptase" evidence="11">
    <location>
        <begin position="562"/>
        <end position="739"/>
    </location>
</feature>
<evidence type="ECO:0000313" key="12">
    <source>
        <dbReference type="EMBL" id="KAJ9541912.1"/>
    </source>
</evidence>
<evidence type="ECO:0000313" key="13">
    <source>
        <dbReference type="Proteomes" id="UP001172457"/>
    </source>
</evidence>
<dbReference type="SMART" id="SM00343">
    <property type="entry name" value="ZnF_C2HC"/>
    <property type="match status" value="2"/>
</dbReference>
<keyword evidence="13" id="KW-1185">Reference proteome</keyword>
<dbReference type="Pfam" id="PF08284">
    <property type="entry name" value="RVP_2"/>
    <property type="match status" value="1"/>
</dbReference>
<sequence>MVVTRNGQGMTPEEIRDLVAREVNQAFTNMVPELINQLRDQLTTLIEECMATATAAGGGLQRRFTYRDFAACSPQEFKGELDPSAALRWVSDMEGSSIPKDWWKLQAAELTEAQLGALLWGEFVERFRRQFVPRVEIERITRDFLSYKQQDESVTALTIKFREMALFCPEYARSEDMKMERFAGMLRDEIREFVRAVPHTSLNQMIEAARRRELELEYQKFKAADNRNGKKSSGNGRGQQSGSGRQQRTCFKCGQPGHVIRDCKQGLRLCFNCGQGGHLKNECPHPKTGGTGSGNVRAPALSTLRITDGRSGTADTQPARGLAFQMTAEEAQAAPRAVTGTFFVNSMPALVLFDSGATHSFVSLSFCALWDWEAESLGHVLIVDVADGRTVSVTNIYCSCYMEFAGTKFKIDPIPIAMKELCVIVGMDWLDSVRAVIDCHYKQVWVRTPSGGELVIQGNTPRHGAALRSIGRARRHSQHDGRGLLAYVRDTREVGPVKTATDVSVVQDYADVFPEELPGVPPERQVEFRIDLVPGATPVAKAPYRLAPSEMKELFDQLQELLGKEFIRPSSSPWGAPILFVKKKDGSQRMCIDYRELNKRTVKNRYPFPQIDDLFGQLQGASWFSKIDLRSGYHQMRVREADIEKTAFRTRYGHYEFVVMPFGLTNAPAAFMDLMNRVCSPMLDRSVIVFIDDILVYSKTKEEHEVHLREVLETLRREKLYAKFSKCAFWLREVQFLGT</sequence>
<feature type="region of interest" description="Disordered" evidence="9">
    <location>
        <begin position="225"/>
        <end position="248"/>
    </location>
</feature>
<dbReference type="GO" id="GO:0003964">
    <property type="term" value="F:RNA-directed DNA polymerase activity"/>
    <property type="evidence" value="ECO:0007669"/>
    <property type="project" value="UniProtKB-KW"/>
</dbReference>
<evidence type="ECO:0000259" key="11">
    <source>
        <dbReference type="PROSITE" id="PS50878"/>
    </source>
</evidence>
<dbReference type="Gene3D" id="3.10.10.10">
    <property type="entry name" value="HIV Type 1 Reverse Transcriptase, subunit A, domain 1"/>
    <property type="match status" value="1"/>
</dbReference>
<keyword evidence="1" id="KW-0645">Protease</keyword>
<dbReference type="PROSITE" id="PS50878">
    <property type="entry name" value="RT_POL"/>
    <property type="match status" value="1"/>
</dbReference>
<dbReference type="GO" id="GO:0008233">
    <property type="term" value="F:peptidase activity"/>
    <property type="evidence" value="ECO:0007669"/>
    <property type="project" value="UniProtKB-KW"/>
</dbReference>
<dbReference type="InterPro" id="IPR043502">
    <property type="entry name" value="DNA/RNA_pol_sf"/>
</dbReference>
<evidence type="ECO:0000256" key="5">
    <source>
        <dbReference type="ARBA" id="ARBA00022759"/>
    </source>
</evidence>
<dbReference type="InterPro" id="IPR053134">
    <property type="entry name" value="RNA-dir_DNA_polymerase"/>
</dbReference>
<evidence type="ECO:0000256" key="7">
    <source>
        <dbReference type="ARBA" id="ARBA00022918"/>
    </source>
</evidence>
<dbReference type="InterPro" id="IPR021109">
    <property type="entry name" value="Peptidase_aspartic_dom_sf"/>
</dbReference>
<organism evidence="12 13">
    <name type="scientific">Centaurea solstitialis</name>
    <name type="common">yellow star-thistle</name>
    <dbReference type="NCBI Taxonomy" id="347529"/>
    <lineage>
        <taxon>Eukaryota</taxon>
        <taxon>Viridiplantae</taxon>
        <taxon>Streptophyta</taxon>
        <taxon>Embryophyta</taxon>
        <taxon>Tracheophyta</taxon>
        <taxon>Spermatophyta</taxon>
        <taxon>Magnoliopsida</taxon>
        <taxon>eudicotyledons</taxon>
        <taxon>Gunneridae</taxon>
        <taxon>Pentapetalae</taxon>
        <taxon>asterids</taxon>
        <taxon>campanulids</taxon>
        <taxon>Asterales</taxon>
        <taxon>Asteraceae</taxon>
        <taxon>Carduoideae</taxon>
        <taxon>Cardueae</taxon>
        <taxon>Centaureinae</taxon>
        <taxon>Centaurea</taxon>
    </lineage>
</organism>
<dbReference type="AlphaFoldDB" id="A0AA38VXP7"/>
<dbReference type="Pfam" id="PF03732">
    <property type="entry name" value="Retrotrans_gag"/>
    <property type="match status" value="1"/>
</dbReference>
<keyword evidence="3" id="KW-0548">Nucleotidyltransferase</keyword>
<dbReference type="InterPro" id="IPR036875">
    <property type="entry name" value="Znf_CCHC_sf"/>
</dbReference>
<evidence type="ECO:0000259" key="10">
    <source>
        <dbReference type="PROSITE" id="PS50158"/>
    </source>
</evidence>
<dbReference type="PROSITE" id="PS50158">
    <property type="entry name" value="ZF_CCHC"/>
    <property type="match status" value="2"/>
</dbReference>
<dbReference type="CDD" id="cd00303">
    <property type="entry name" value="retropepsin_like"/>
    <property type="match status" value="1"/>
</dbReference>
<feature type="domain" description="CCHC-type" evidence="10">
    <location>
        <begin position="270"/>
        <end position="284"/>
    </location>
</feature>
<dbReference type="InterPro" id="IPR005162">
    <property type="entry name" value="Retrotrans_gag_dom"/>
</dbReference>
<gene>
    <name evidence="12" type="ORF">OSB04_028418</name>
</gene>
<dbReference type="Proteomes" id="UP001172457">
    <property type="component" value="Chromosome 7"/>
</dbReference>
<feature type="domain" description="CCHC-type" evidence="10">
    <location>
        <begin position="250"/>
        <end position="265"/>
    </location>
</feature>
<accession>A0AA38VXP7</accession>
<proteinExistence type="predicted"/>